<evidence type="ECO:0000256" key="2">
    <source>
        <dbReference type="ARBA" id="ARBA00022723"/>
    </source>
</evidence>
<comment type="subcellular location">
    <subcellularLocation>
        <location evidence="1">Nucleus</location>
    </subcellularLocation>
</comment>
<feature type="region of interest" description="Disordered" evidence="6">
    <location>
        <begin position="105"/>
        <end position="153"/>
    </location>
</feature>
<dbReference type="InterPro" id="IPR036864">
    <property type="entry name" value="Zn2-C6_fun-type_DNA-bd_sf"/>
</dbReference>
<evidence type="ECO:0000259" key="7">
    <source>
        <dbReference type="PROSITE" id="PS50048"/>
    </source>
</evidence>
<dbReference type="Pfam" id="PF04082">
    <property type="entry name" value="Fungal_trans"/>
    <property type="match status" value="1"/>
</dbReference>
<dbReference type="SMART" id="SM00066">
    <property type="entry name" value="GAL4"/>
    <property type="match status" value="2"/>
</dbReference>
<feature type="compositionally biased region" description="Polar residues" evidence="6">
    <location>
        <begin position="114"/>
        <end position="132"/>
    </location>
</feature>
<dbReference type="CDD" id="cd12148">
    <property type="entry name" value="fungal_TF_MHR"/>
    <property type="match status" value="1"/>
</dbReference>
<dbReference type="PROSITE" id="PS50048">
    <property type="entry name" value="ZN2_CY6_FUNGAL_2"/>
    <property type="match status" value="2"/>
</dbReference>
<reference evidence="8" key="2">
    <citation type="submission" date="2014-06" db="EMBL/GenBank/DDBJ databases">
        <title>The complete genome of Blastobotrys (Arxula) adeninivorans LS3 - a yeast of biotechnological interest.</title>
        <authorList>
            <person name="Kunze G."/>
            <person name="Gaillardin C."/>
            <person name="Czernicka M."/>
            <person name="Durrens P."/>
            <person name="Martin T."/>
            <person name="Boer E."/>
            <person name="Gabaldon T."/>
            <person name="Cruz J."/>
            <person name="Talla E."/>
            <person name="Marck C."/>
            <person name="Goffeau A."/>
            <person name="Barbe V."/>
            <person name="Baret P."/>
            <person name="Baronian K."/>
            <person name="Beier S."/>
            <person name="Bleykasten C."/>
            <person name="Bode R."/>
            <person name="Casaregola S."/>
            <person name="Despons L."/>
            <person name="Fairhead C."/>
            <person name="Giersberg M."/>
            <person name="Gierski P."/>
            <person name="Hahnel U."/>
            <person name="Hartmann A."/>
            <person name="Jankowska D."/>
            <person name="Jubin C."/>
            <person name="Jung P."/>
            <person name="Lafontaine I."/>
            <person name="Leh-Louis V."/>
            <person name="Lemaire M."/>
            <person name="Marcet-Houben M."/>
            <person name="Mascher M."/>
            <person name="Morel G."/>
            <person name="Richard G.-F."/>
            <person name="Riechen J."/>
            <person name="Sacerdot C."/>
            <person name="Sarkar A."/>
            <person name="Savel G."/>
            <person name="Schacherer J."/>
            <person name="Sherman D."/>
            <person name="Straub M.-L."/>
            <person name="Stein N."/>
            <person name="Thierry A."/>
            <person name="Trautwein-Schult A."/>
            <person name="Westhof E."/>
            <person name="Worch S."/>
            <person name="Dujon B."/>
            <person name="Souciet J.-L."/>
            <person name="Wincker P."/>
            <person name="Scholz U."/>
            <person name="Neuveglise N."/>
        </authorList>
    </citation>
    <scope>NUCLEOTIDE SEQUENCE</scope>
    <source>
        <strain evidence="8">LS3</strain>
    </source>
</reference>
<organism evidence="8">
    <name type="scientific">Blastobotrys adeninivorans</name>
    <name type="common">Yeast</name>
    <name type="synonym">Arxula adeninivorans</name>
    <dbReference type="NCBI Taxonomy" id="409370"/>
    <lineage>
        <taxon>Eukaryota</taxon>
        <taxon>Fungi</taxon>
        <taxon>Dikarya</taxon>
        <taxon>Ascomycota</taxon>
        <taxon>Saccharomycotina</taxon>
        <taxon>Dipodascomycetes</taxon>
        <taxon>Dipodascales</taxon>
        <taxon>Trichomonascaceae</taxon>
        <taxon>Blastobotrys</taxon>
    </lineage>
</organism>
<dbReference type="InterPro" id="IPR050815">
    <property type="entry name" value="TF_fung"/>
</dbReference>
<dbReference type="GO" id="GO:0005634">
    <property type="term" value="C:nucleus"/>
    <property type="evidence" value="ECO:0007669"/>
    <property type="project" value="UniProtKB-SubCell"/>
</dbReference>
<accession>A0A060TDG2</accession>
<evidence type="ECO:0000256" key="3">
    <source>
        <dbReference type="ARBA" id="ARBA00023015"/>
    </source>
</evidence>
<dbReference type="InterPro" id="IPR007219">
    <property type="entry name" value="XnlR_reg_dom"/>
</dbReference>
<dbReference type="Pfam" id="PF00172">
    <property type="entry name" value="Zn_clus"/>
    <property type="match status" value="2"/>
</dbReference>
<feature type="compositionally biased region" description="Low complexity" evidence="6">
    <location>
        <begin position="636"/>
        <end position="645"/>
    </location>
</feature>
<feature type="region of interest" description="Disordered" evidence="6">
    <location>
        <begin position="631"/>
        <end position="651"/>
    </location>
</feature>
<feature type="domain" description="Zn(2)-C6 fungal-type" evidence="7">
    <location>
        <begin position="13"/>
        <end position="41"/>
    </location>
</feature>
<keyword evidence="5" id="KW-0539">Nucleus</keyword>
<dbReference type="PANTHER" id="PTHR47338:SF7">
    <property type="entry name" value="ZN(II)2CYS6 TRANSCRIPTION FACTOR (EUROFUNG)"/>
    <property type="match status" value="1"/>
</dbReference>
<reference evidence="8" key="1">
    <citation type="submission" date="2014-02" db="EMBL/GenBank/DDBJ databases">
        <authorList>
            <person name="Genoscope - CEA"/>
        </authorList>
    </citation>
    <scope>NUCLEOTIDE SEQUENCE</scope>
    <source>
        <strain evidence="8">LS3</strain>
    </source>
</reference>
<keyword evidence="3" id="KW-0805">Transcription regulation</keyword>
<dbReference type="PROSITE" id="PS00463">
    <property type="entry name" value="ZN2_CY6_FUNGAL_1"/>
    <property type="match status" value="2"/>
</dbReference>
<evidence type="ECO:0000256" key="1">
    <source>
        <dbReference type="ARBA" id="ARBA00004123"/>
    </source>
</evidence>
<dbReference type="GO" id="GO:0000981">
    <property type="term" value="F:DNA-binding transcription factor activity, RNA polymerase II-specific"/>
    <property type="evidence" value="ECO:0007669"/>
    <property type="project" value="InterPro"/>
</dbReference>
<protein>
    <submittedName>
        <fullName evidence="8">ARAD1D06358p</fullName>
    </submittedName>
</protein>
<dbReference type="CDD" id="cd00067">
    <property type="entry name" value="GAL4"/>
    <property type="match status" value="2"/>
</dbReference>
<dbReference type="GO" id="GO:0006351">
    <property type="term" value="P:DNA-templated transcription"/>
    <property type="evidence" value="ECO:0007669"/>
    <property type="project" value="InterPro"/>
</dbReference>
<evidence type="ECO:0000256" key="6">
    <source>
        <dbReference type="SAM" id="MobiDB-lite"/>
    </source>
</evidence>
<evidence type="ECO:0000256" key="4">
    <source>
        <dbReference type="ARBA" id="ARBA00023163"/>
    </source>
</evidence>
<dbReference type="GO" id="GO:0008270">
    <property type="term" value="F:zinc ion binding"/>
    <property type="evidence" value="ECO:0007669"/>
    <property type="project" value="InterPro"/>
</dbReference>
<dbReference type="AlphaFoldDB" id="A0A060TDG2"/>
<keyword evidence="2" id="KW-0479">Metal-binding</keyword>
<dbReference type="InterPro" id="IPR001138">
    <property type="entry name" value="Zn2Cys6_DnaBD"/>
</dbReference>
<evidence type="ECO:0000313" key="8">
    <source>
        <dbReference type="EMBL" id="CDP37211.1"/>
    </source>
</evidence>
<sequence>MAHEADGKRKGTGCLTCRKRKIKCDGRPGGCLNCERFGERCNSVPESATPMATPDTLTEAGFRRRRVKNSCLQCRKSKTKCSGQHPCLRCNKKGLACHFRMSSPASEHHANGRSDPQTTENAGPSHNGHNVPSSSSSSLTPGEDDAGTPSAPGIPAWLLSEQLPDRATIYELVDLFFRHVHPVRCNGFIHVPTFMQRLEEGLNRNRQNRRSEPQAILFLVMALAAPFYAAKLDTAVKPEASPSPLQSPLLNSANKKYYLAGKGWATVAKRVIVGDFNTTTINRLICYVLLYEYLVRTGNHTMAFMISGVIARQMHLLQLNVEFDYDVLCTNSEDGGGLSWPSKESRRRLAWACFLIDAFIECGADELRYIPASQIQVQLPCHEELYYRGVPTVTEVLEHGKVLSWAPSDIPEHDPFLKIDLRGFYIRAVALRSRLLKYVHALTVNSTPWQPDSEFRELAKELDVLMSTLPPHARMTRQNVAEYKACNRLGLFFALHVLLSQAHVALYRVGVEGLALHNPSVPAIRAAAPADFLKMCEEVCLGQAVKGSQLMNELKLTDKMSLIDIIYAWHSHDLTRAICLGLGSKPATEEQRQALESNIENLALLRPFMNVEDYYETAVKMRNTHLERVKMHDPTGDSTQSTSGQQPPPQYSLEYILNPLGTFRFARSSAEEKHAPETRRHQLRKISSSQTPLFSFNDGLMDEIISAPDLSNYFDSFFPTYEGP</sequence>
<dbReference type="GO" id="GO:0003677">
    <property type="term" value="F:DNA binding"/>
    <property type="evidence" value="ECO:0007669"/>
    <property type="project" value="InterPro"/>
</dbReference>
<dbReference type="PANTHER" id="PTHR47338">
    <property type="entry name" value="ZN(II)2CYS6 TRANSCRIPTION FACTOR (EUROFUNG)-RELATED"/>
    <property type="match status" value="1"/>
</dbReference>
<name>A0A060TDG2_BLAAD</name>
<gene>
    <name evidence="8" type="ORF">GNLVRS02_ARAD1D06358g</name>
</gene>
<dbReference type="EMBL" id="HG937694">
    <property type="protein sequence ID" value="CDP37211.1"/>
    <property type="molecule type" value="Genomic_DNA"/>
</dbReference>
<keyword evidence="4" id="KW-0804">Transcription</keyword>
<evidence type="ECO:0000256" key="5">
    <source>
        <dbReference type="ARBA" id="ARBA00023242"/>
    </source>
</evidence>
<dbReference type="Gene3D" id="4.10.240.10">
    <property type="entry name" value="Zn(2)-C6 fungal-type DNA-binding domain"/>
    <property type="match status" value="2"/>
</dbReference>
<proteinExistence type="predicted"/>
<dbReference type="PhylomeDB" id="A0A060TDG2"/>
<feature type="domain" description="Zn(2)-C6 fungal-type" evidence="7">
    <location>
        <begin position="70"/>
        <end position="99"/>
    </location>
</feature>
<dbReference type="SUPFAM" id="SSF57701">
    <property type="entry name" value="Zn2/Cys6 DNA-binding domain"/>
    <property type="match status" value="2"/>
</dbReference>